<evidence type="ECO:0000256" key="1">
    <source>
        <dbReference type="SAM" id="MobiDB-lite"/>
    </source>
</evidence>
<accession>A0ABR2HCP7</accession>
<gene>
    <name evidence="2" type="ORF">M9Y10_024321</name>
</gene>
<dbReference type="Proteomes" id="UP001470230">
    <property type="component" value="Unassembled WGS sequence"/>
</dbReference>
<evidence type="ECO:0000313" key="3">
    <source>
        <dbReference type="Proteomes" id="UP001470230"/>
    </source>
</evidence>
<organism evidence="2 3">
    <name type="scientific">Tritrichomonas musculus</name>
    <dbReference type="NCBI Taxonomy" id="1915356"/>
    <lineage>
        <taxon>Eukaryota</taxon>
        <taxon>Metamonada</taxon>
        <taxon>Parabasalia</taxon>
        <taxon>Tritrichomonadida</taxon>
        <taxon>Tritrichomonadidae</taxon>
        <taxon>Tritrichomonas</taxon>
    </lineage>
</organism>
<reference evidence="2 3" key="1">
    <citation type="submission" date="2024-04" db="EMBL/GenBank/DDBJ databases">
        <title>Tritrichomonas musculus Genome.</title>
        <authorList>
            <person name="Alves-Ferreira E."/>
            <person name="Grigg M."/>
            <person name="Lorenzi H."/>
            <person name="Galac M."/>
        </authorList>
    </citation>
    <scope>NUCLEOTIDE SEQUENCE [LARGE SCALE GENOMIC DNA]</scope>
    <source>
        <strain evidence="2 3">EAF2021</strain>
    </source>
</reference>
<sequence>MINQICIENDLIISIACEQGFVVMSRDSFFDQPKLKEAVDFLIQNSVENEKSLFIEKMHQELNEVRQMSEKERSISESRRNKLNQKISDLRSSMAAMNEKYDKQEERLSGELEASKSSLRRVMHGLNQDEFAMIRK</sequence>
<evidence type="ECO:0000313" key="2">
    <source>
        <dbReference type="EMBL" id="KAK8844462.1"/>
    </source>
</evidence>
<comment type="caution">
    <text evidence="2">The sequence shown here is derived from an EMBL/GenBank/DDBJ whole genome shotgun (WGS) entry which is preliminary data.</text>
</comment>
<dbReference type="EMBL" id="JAPFFF010000032">
    <property type="protein sequence ID" value="KAK8844462.1"/>
    <property type="molecule type" value="Genomic_DNA"/>
</dbReference>
<name>A0ABR2HCP7_9EUKA</name>
<protein>
    <submittedName>
        <fullName evidence="2">Uncharacterized protein</fullName>
    </submittedName>
</protein>
<feature type="compositionally biased region" description="Basic and acidic residues" evidence="1">
    <location>
        <begin position="67"/>
        <end position="80"/>
    </location>
</feature>
<proteinExistence type="predicted"/>
<keyword evidence="3" id="KW-1185">Reference proteome</keyword>
<feature type="region of interest" description="Disordered" evidence="1">
    <location>
        <begin position="67"/>
        <end position="86"/>
    </location>
</feature>